<comment type="caution">
    <text evidence="2">The sequence shown here is derived from an EMBL/GenBank/DDBJ whole genome shotgun (WGS) entry which is preliminary data.</text>
</comment>
<dbReference type="RefSeq" id="WP_189966317.1">
    <property type="nucleotide sequence ID" value="NZ_BMVL01000003.1"/>
</dbReference>
<evidence type="ECO:0000256" key="1">
    <source>
        <dbReference type="SAM" id="MobiDB-lite"/>
    </source>
</evidence>
<protein>
    <submittedName>
        <fullName evidence="2">Uncharacterized protein</fullName>
    </submittedName>
</protein>
<feature type="region of interest" description="Disordered" evidence="1">
    <location>
        <begin position="1"/>
        <end position="41"/>
    </location>
</feature>
<dbReference type="EMBL" id="JAGGLQ010000004">
    <property type="protein sequence ID" value="MBP2036740.1"/>
    <property type="molecule type" value="Genomic_DNA"/>
</dbReference>
<feature type="compositionally biased region" description="Low complexity" evidence="1">
    <location>
        <begin position="13"/>
        <end position="28"/>
    </location>
</feature>
<keyword evidence="3" id="KW-1185">Reference proteome</keyword>
<organism evidence="2 3">
    <name type="scientific">Streptomyces avidinii</name>
    <dbReference type="NCBI Taxonomy" id="1895"/>
    <lineage>
        <taxon>Bacteria</taxon>
        <taxon>Bacillati</taxon>
        <taxon>Actinomycetota</taxon>
        <taxon>Actinomycetes</taxon>
        <taxon>Kitasatosporales</taxon>
        <taxon>Streptomycetaceae</taxon>
        <taxon>Streptomyces</taxon>
    </lineage>
</organism>
<proteinExistence type="predicted"/>
<evidence type="ECO:0000313" key="2">
    <source>
        <dbReference type="EMBL" id="MBP2036740.1"/>
    </source>
</evidence>
<dbReference type="NCBIfam" id="NF038160">
    <property type="entry name" value="lanthi_III_c"/>
    <property type="match status" value="1"/>
</dbReference>
<accession>A0ABS4L3S3</accession>
<gene>
    <name evidence="2" type="ORF">J2Z77_002540</name>
</gene>
<evidence type="ECO:0000313" key="3">
    <source>
        <dbReference type="Proteomes" id="UP001519310"/>
    </source>
</evidence>
<reference evidence="2 3" key="1">
    <citation type="submission" date="2021-03" db="EMBL/GenBank/DDBJ databases">
        <title>Genomic Encyclopedia of Type Strains, Phase IV (KMG-IV): sequencing the most valuable type-strain genomes for metagenomic binning, comparative biology and taxonomic classification.</title>
        <authorList>
            <person name="Goeker M."/>
        </authorList>
    </citation>
    <scope>NUCLEOTIDE SEQUENCE [LARGE SCALE GENOMIC DNA]</scope>
    <source>
        <strain evidence="2 3">DSM 40526</strain>
    </source>
</reference>
<sequence>MSVLKLQNMEARTTQSAAATVSLTSSSSDCCKSPHQPHDPN</sequence>
<name>A0ABS4L3S3_STRAV</name>
<dbReference type="Proteomes" id="UP001519310">
    <property type="component" value="Unassembled WGS sequence"/>
</dbReference>